<organism evidence="4 5">
    <name type="scientific">Prunus yedoensis var. nudiflora</name>
    <dbReference type="NCBI Taxonomy" id="2094558"/>
    <lineage>
        <taxon>Eukaryota</taxon>
        <taxon>Viridiplantae</taxon>
        <taxon>Streptophyta</taxon>
        <taxon>Embryophyta</taxon>
        <taxon>Tracheophyta</taxon>
        <taxon>Spermatophyta</taxon>
        <taxon>Magnoliopsida</taxon>
        <taxon>eudicotyledons</taxon>
        <taxon>Gunneridae</taxon>
        <taxon>Pentapetalae</taxon>
        <taxon>rosids</taxon>
        <taxon>fabids</taxon>
        <taxon>Rosales</taxon>
        <taxon>Rosaceae</taxon>
        <taxon>Amygdaloideae</taxon>
        <taxon>Amygdaleae</taxon>
        <taxon>Prunus</taxon>
    </lineage>
</organism>
<evidence type="ECO:0000256" key="1">
    <source>
        <dbReference type="SAM" id="MobiDB-lite"/>
    </source>
</evidence>
<feature type="domain" description="GYF" evidence="2">
    <location>
        <begin position="536"/>
        <end position="590"/>
    </location>
</feature>
<dbReference type="InterPro" id="IPR036128">
    <property type="entry name" value="Plus3-like_sf"/>
</dbReference>
<dbReference type="SUPFAM" id="SSF159042">
    <property type="entry name" value="Plus3-like"/>
    <property type="match status" value="1"/>
</dbReference>
<feature type="compositionally biased region" description="Acidic residues" evidence="1">
    <location>
        <begin position="155"/>
        <end position="171"/>
    </location>
</feature>
<sequence>MDKLCLTITTFILHQTFIILHQTFIILHQICNKHVKHLEMLHVGRWIRLRTRIRIRLRSDKANGSGPRNKWSLPGGAPGGSLSFWNRLGRDTSNPISQYDVASIIADYVNQHKLQHPTKKKRIVCDDTLHSLFGRKTIGRVKIYDLLHQHFAENQQDDSTDDGENDDDDENPFSNYFLGSADDNISQSKSRQRKQKNPKRFDSACPPKSKSCFAAVIPDNIKLVYLRRSLVEHLLLLHNQQEQQQPQNQALFEEAKVVGSIQQQQQRSSSSAFRPRPSPKQVQISELSDDNFSPEECEDLRQRIKDGLLKSLTVVELQQKVQMLHEDITKHWLVRELALLQKLIDRANEKGWRREYPFKISTAYMPCFNMLPNLQKRQLLQTPDEQARLLREIPEVIADEIELEGAPKDAPDEVQEGNHSSPTDIQWGASEAPICDMPAPTCDVPAEEALLTRTSGGVDSEAASNHDASWQEWREQPTESVNSSNSEKKHGIIDTKGFQKLVDKLVMTSQVIDLSNDEENEERYDVKEIPGDQLGSLIWHYLDPQGNIQGPFSIDSLKSWSDAEYFPPDFKIWKAGQSLNQAVLLKCILQQTYPNKVSKD</sequence>
<dbReference type="PROSITE" id="PS51925">
    <property type="entry name" value="SWIB_MDM2"/>
    <property type="match status" value="1"/>
</dbReference>
<dbReference type="CDD" id="cd10567">
    <property type="entry name" value="SWIB-MDM2_like"/>
    <property type="match status" value="1"/>
</dbReference>
<dbReference type="InterPro" id="IPR045894">
    <property type="entry name" value="At5g08430-like"/>
</dbReference>
<feature type="compositionally biased region" description="Polar residues" evidence="1">
    <location>
        <begin position="455"/>
        <end position="468"/>
    </location>
</feature>
<dbReference type="InterPro" id="IPR035445">
    <property type="entry name" value="GYF-like_dom_sf"/>
</dbReference>
<dbReference type="SMART" id="SM00719">
    <property type="entry name" value="Plus3"/>
    <property type="match status" value="1"/>
</dbReference>
<dbReference type="InterPro" id="IPR003121">
    <property type="entry name" value="SWIB_MDM2_domain"/>
</dbReference>
<dbReference type="InterPro" id="IPR003169">
    <property type="entry name" value="GYF"/>
</dbReference>
<dbReference type="Pfam" id="PF25980">
    <property type="entry name" value="NERD_plant"/>
    <property type="match status" value="1"/>
</dbReference>
<dbReference type="InterPro" id="IPR004343">
    <property type="entry name" value="Plus-3_dom"/>
</dbReference>
<dbReference type="STRING" id="2094558.A0A314XSN0"/>
<feature type="compositionally biased region" description="Low complexity" evidence="1">
    <location>
        <begin position="263"/>
        <end position="275"/>
    </location>
</feature>
<dbReference type="Gene3D" id="1.10.245.10">
    <property type="entry name" value="SWIB/MDM2 domain"/>
    <property type="match status" value="1"/>
</dbReference>
<feature type="region of interest" description="Disordered" evidence="1">
    <location>
        <begin position="455"/>
        <end position="489"/>
    </location>
</feature>
<keyword evidence="5" id="KW-1185">Reference proteome</keyword>
<dbReference type="PANTHER" id="PTHR46851">
    <property type="entry name" value="OS01G0884500 PROTEIN"/>
    <property type="match status" value="1"/>
</dbReference>
<dbReference type="SMART" id="SM00444">
    <property type="entry name" value="GYF"/>
    <property type="match status" value="1"/>
</dbReference>
<evidence type="ECO:0000313" key="5">
    <source>
        <dbReference type="Proteomes" id="UP000250321"/>
    </source>
</evidence>
<comment type="caution">
    <text evidence="4">The sequence shown here is derived from an EMBL/GenBank/DDBJ whole genome shotgun (WGS) entry which is preliminary data.</text>
</comment>
<dbReference type="Pfam" id="PF02213">
    <property type="entry name" value="GYF"/>
    <property type="match status" value="1"/>
</dbReference>
<dbReference type="PROSITE" id="PS50829">
    <property type="entry name" value="GYF"/>
    <property type="match status" value="1"/>
</dbReference>
<dbReference type="Gene3D" id="3.30.1490.40">
    <property type="match status" value="1"/>
</dbReference>
<name>A0A314XSN0_PRUYE</name>
<reference evidence="4 5" key="1">
    <citation type="submission" date="2018-02" db="EMBL/GenBank/DDBJ databases">
        <title>Draft genome of wild Prunus yedoensis var. nudiflora.</title>
        <authorList>
            <person name="Baek S."/>
            <person name="Kim J.-H."/>
            <person name="Choi K."/>
            <person name="Kim G.-B."/>
            <person name="Cho A."/>
            <person name="Jang H."/>
            <person name="Shin C.-H."/>
            <person name="Yu H.-J."/>
            <person name="Mun J.-H."/>
        </authorList>
    </citation>
    <scope>NUCLEOTIDE SEQUENCE [LARGE SCALE GENOMIC DNA]</scope>
    <source>
        <strain evidence="5">cv. Jeju island</strain>
        <tissue evidence="4">Leaf</tissue>
    </source>
</reference>
<feature type="region of interest" description="Disordered" evidence="1">
    <location>
        <begin position="403"/>
        <end position="422"/>
    </location>
</feature>
<protein>
    <submittedName>
        <fullName evidence="4">Uncharacterized protein</fullName>
    </submittedName>
</protein>
<accession>A0A314XSN0</accession>
<dbReference type="AlphaFoldDB" id="A0A314XSN0"/>
<evidence type="ECO:0000259" key="2">
    <source>
        <dbReference type="PROSITE" id="PS50829"/>
    </source>
</evidence>
<proteinExistence type="predicted"/>
<dbReference type="Proteomes" id="UP000250321">
    <property type="component" value="Unassembled WGS sequence"/>
</dbReference>
<dbReference type="EMBL" id="PJQY01002376">
    <property type="protein sequence ID" value="PQP94157.1"/>
    <property type="molecule type" value="Genomic_DNA"/>
</dbReference>
<evidence type="ECO:0000259" key="3">
    <source>
        <dbReference type="PROSITE" id="PS51925"/>
    </source>
</evidence>
<dbReference type="InterPro" id="IPR036885">
    <property type="entry name" value="SWIB_MDM2_dom_sf"/>
</dbReference>
<evidence type="ECO:0000313" key="4">
    <source>
        <dbReference type="EMBL" id="PQP94157.1"/>
    </source>
</evidence>
<dbReference type="InterPro" id="IPR058668">
    <property type="entry name" value="NERD_dom"/>
</dbReference>
<dbReference type="Pfam" id="PF02201">
    <property type="entry name" value="SWIB"/>
    <property type="match status" value="1"/>
</dbReference>
<feature type="region of interest" description="Disordered" evidence="1">
    <location>
        <begin position="154"/>
        <end position="206"/>
    </location>
</feature>
<dbReference type="GO" id="GO:0003677">
    <property type="term" value="F:DNA binding"/>
    <property type="evidence" value="ECO:0007669"/>
    <property type="project" value="InterPro"/>
</dbReference>
<feature type="region of interest" description="Disordered" evidence="1">
    <location>
        <begin position="263"/>
        <end position="293"/>
    </location>
</feature>
<dbReference type="PANTHER" id="PTHR46851:SF11">
    <property type="entry name" value="GYF DOMAIN-CONTAINING PROTEIN"/>
    <property type="match status" value="1"/>
</dbReference>
<dbReference type="SUPFAM" id="SSF47592">
    <property type="entry name" value="SWIB/MDM2 domain"/>
    <property type="match status" value="1"/>
</dbReference>
<dbReference type="SUPFAM" id="SSF55277">
    <property type="entry name" value="GYF domain"/>
    <property type="match status" value="1"/>
</dbReference>
<dbReference type="OrthoDB" id="6415790at2759"/>
<dbReference type="Gene3D" id="3.90.70.200">
    <property type="entry name" value="Plus-3 domain"/>
    <property type="match status" value="1"/>
</dbReference>
<gene>
    <name evidence="4" type="ORF">Pyn_22888</name>
</gene>
<feature type="domain" description="DM2" evidence="3">
    <location>
        <begin position="73"/>
        <end position="153"/>
    </location>
</feature>